<dbReference type="Gene3D" id="1.10.287.560">
    <property type="entry name" value="Histidine kinase CheA-like, homodimeric domain"/>
    <property type="match status" value="1"/>
</dbReference>
<dbReference type="GO" id="GO:0000155">
    <property type="term" value="F:phosphorelay sensor kinase activity"/>
    <property type="evidence" value="ECO:0007669"/>
    <property type="project" value="InterPro"/>
</dbReference>
<accession>A0A502C3T7</accession>
<dbReference type="Pfam" id="PF01627">
    <property type="entry name" value="Hpt"/>
    <property type="match status" value="1"/>
</dbReference>
<dbReference type="SUPFAM" id="SSF50341">
    <property type="entry name" value="CheW-like"/>
    <property type="match status" value="1"/>
</dbReference>
<feature type="domain" description="CheW-like" evidence="14">
    <location>
        <begin position="525"/>
        <end position="660"/>
    </location>
</feature>
<dbReference type="InterPro" id="IPR036097">
    <property type="entry name" value="HisK_dim/P_sf"/>
</dbReference>
<dbReference type="CDD" id="cd00731">
    <property type="entry name" value="CheA_reg"/>
    <property type="match status" value="1"/>
</dbReference>
<comment type="caution">
    <text evidence="16">The sequence shown here is derived from an EMBL/GenBank/DDBJ whole genome shotgun (WGS) entry which is preliminary data.</text>
</comment>
<dbReference type="FunFam" id="2.30.30.40:FF:000048">
    <property type="entry name" value="Chemotaxis protein CheA, putative"/>
    <property type="match status" value="1"/>
</dbReference>
<evidence type="ECO:0000256" key="7">
    <source>
        <dbReference type="ARBA" id="ARBA00022741"/>
    </source>
</evidence>
<dbReference type="InterPro" id="IPR037006">
    <property type="entry name" value="CheA-like_homodim_sf"/>
</dbReference>
<dbReference type="Gene3D" id="1.20.120.160">
    <property type="entry name" value="HPT domain"/>
    <property type="match status" value="1"/>
</dbReference>
<evidence type="ECO:0000259" key="13">
    <source>
        <dbReference type="PROSITE" id="PS50109"/>
    </source>
</evidence>
<comment type="catalytic activity">
    <reaction evidence="1">
        <text>ATP + protein L-histidine = ADP + protein N-phospho-L-histidine.</text>
        <dbReference type="EC" id="2.7.13.3"/>
    </reaction>
</comment>
<gene>
    <name evidence="16" type="ORF">EAH88_13325</name>
</gene>
<dbReference type="PROSITE" id="PS50894">
    <property type="entry name" value="HPT"/>
    <property type="match status" value="1"/>
</dbReference>
<dbReference type="InterPro" id="IPR036061">
    <property type="entry name" value="CheW-like_dom_sf"/>
</dbReference>
<dbReference type="CDD" id="cd16916">
    <property type="entry name" value="HATPase_CheA-like"/>
    <property type="match status" value="1"/>
</dbReference>
<evidence type="ECO:0000259" key="15">
    <source>
        <dbReference type="PROSITE" id="PS50894"/>
    </source>
</evidence>
<dbReference type="EC" id="2.7.13.3" evidence="2"/>
<dbReference type="PROSITE" id="PS50851">
    <property type="entry name" value="CHEW"/>
    <property type="match status" value="1"/>
</dbReference>
<dbReference type="InterPro" id="IPR051315">
    <property type="entry name" value="Bact_Chemotaxis_CheA"/>
</dbReference>
<evidence type="ECO:0000313" key="17">
    <source>
        <dbReference type="Proteomes" id="UP000319486"/>
    </source>
</evidence>
<dbReference type="Pfam" id="PF02518">
    <property type="entry name" value="HATPase_c"/>
    <property type="match status" value="1"/>
</dbReference>
<evidence type="ECO:0000256" key="11">
    <source>
        <dbReference type="ARBA" id="ARBA00035100"/>
    </source>
</evidence>
<dbReference type="InterPro" id="IPR002545">
    <property type="entry name" value="CheW-lke_dom"/>
</dbReference>
<dbReference type="InterPro" id="IPR036641">
    <property type="entry name" value="HPT_dom_sf"/>
</dbReference>
<keyword evidence="9" id="KW-0067">ATP-binding</keyword>
<dbReference type="InterPro" id="IPR004358">
    <property type="entry name" value="Sig_transdc_His_kin-like_C"/>
</dbReference>
<reference evidence="16 17" key="1">
    <citation type="journal article" date="2019" name="Environ. Microbiol.">
        <title>Species interactions and distinct microbial communities in high Arctic permafrost affected cryosols are associated with the CH4 and CO2 gas fluxes.</title>
        <authorList>
            <person name="Altshuler I."/>
            <person name="Hamel J."/>
            <person name="Turney S."/>
            <person name="Magnuson E."/>
            <person name="Levesque R."/>
            <person name="Greer C."/>
            <person name="Whyte L.G."/>
        </authorList>
    </citation>
    <scope>NUCLEOTIDE SEQUENCE [LARGE SCALE GENOMIC DNA]</scope>
    <source>
        <strain evidence="16 17">S13Y</strain>
    </source>
</reference>
<dbReference type="SMART" id="SM01231">
    <property type="entry name" value="H-kinase_dim"/>
    <property type="match status" value="1"/>
</dbReference>
<dbReference type="CDD" id="cd00088">
    <property type="entry name" value="HPT"/>
    <property type="match status" value="1"/>
</dbReference>
<keyword evidence="6" id="KW-0808">Transferase</keyword>
<evidence type="ECO:0000256" key="6">
    <source>
        <dbReference type="ARBA" id="ARBA00022679"/>
    </source>
</evidence>
<dbReference type="GO" id="GO:0005524">
    <property type="term" value="F:ATP binding"/>
    <property type="evidence" value="ECO:0007669"/>
    <property type="project" value="UniProtKB-KW"/>
</dbReference>
<keyword evidence="10" id="KW-0902">Two-component regulatory system</keyword>
<dbReference type="PANTHER" id="PTHR43395">
    <property type="entry name" value="SENSOR HISTIDINE KINASE CHEA"/>
    <property type="match status" value="1"/>
</dbReference>
<keyword evidence="8" id="KW-0418">Kinase</keyword>
<feature type="modified residue" description="Phosphohistidine" evidence="12">
    <location>
        <position position="49"/>
    </location>
</feature>
<keyword evidence="4" id="KW-0145">Chemotaxis</keyword>
<keyword evidence="17" id="KW-1185">Reference proteome</keyword>
<protein>
    <recommendedName>
        <fullName evidence="3">Chemotaxis protein CheA</fullName>
        <ecNumber evidence="2">2.7.13.3</ecNumber>
    </recommendedName>
</protein>
<evidence type="ECO:0000256" key="1">
    <source>
        <dbReference type="ARBA" id="ARBA00000085"/>
    </source>
</evidence>
<dbReference type="PANTHER" id="PTHR43395:SF10">
    <property type="entry name" value="CHEMOTAXIS PROTEIN CHEA"/>
    <property type="match status" value="1"/>
</dbReference>
<evidence type="ECO:0000256" key="4">
    <source>
        <dbReference type="ARBA" id="ARBA00022500"/>
    </source>
</evidence>
<dbReference type="Proteomes" id="UP000319486">
    <property type="component" value="Unassembled WGS sequence"/>
</dbReference>
<keyword evidence="5 12" id="KW-0597">Phosphoprotein</keyword>
<dbReference type="SUPFAM" id="SSF55874">
    <property type="entry name" value="ATPase domain of HSP90 chaperone/DNA topoisomerase II/histidine kinase"/>
    <property type="match status" value="1"/>
</dbReference>
<dbReference type="Gene3D" id="2.30.30.40">
    <property type="entry name" value="SH3 Domains"/>
    <property type="match status" value="1"/>
</dbReference>
<dbReference type="GO" id="GO:0005737">
    <property type="term" value="C:cytoplasm"/>
    <property type="evidence" value="ECO:0007669"/>
    <property type="project" value="InterPro"/>
</dbReference>
<dbReference type="FunFam" id="3.30.565.10:FF:000016">
    <property type="entry name" value="Chemotaxis protein CheA, putative"/>
    <property type="match status" value="1"/>
</dbReference>
<evidence type="ECO:0000256" key="8">
    <source>
        <dbReference type="ARBA" id="ARBA00022777"/>
    </source>
</evidence>
<comment type="function">
    <text evidence="11">Involved in the transmission of sensory signals from the chemoreceptors to the flagellar motors. CheA is autophosphorylated; it can transfer its phosphate group to either CheB or CheY.</text>
</comment>
<dbReference type="InterPro" id="IPR005467">
    <property type="entry name" value="His_kinase_dom"/>
</dbReference>
<organism evidence="16 17">
    <name type="scientific">Rhodanobacter glycinis</name>
    <dbReference type="NCBI Taxonomy" id="582702"/>
    <lineage>
        <taxon>Bacteria</taxon>
        <taxon>Pseudomonadati</taxon>
        <taxon>Pseudomonadota</taxon>
        <taxon>Gammaproteobacteria</taxon>
        <taxon>Lysobacterales</taxon>
        <taxon>Rhodanobacteraceae</taxon>
        <taxon>Rhodanobacter</taxon>
    </lineage>
</organism>
<dbReference type="InterPro" id="IPR004105">
    <property type="entry name" value="CheA-like_dim"/>
</dbReference>
<dbReference type="AlphaFoldDB" id="A0A502C3T7"/>
<proteinExistence type="predicted"/>
<dbReference type="InterPro" id="IPR036890">
    <property type="entry name" value="HATPase_C_sf"/>
</dbReference>
<dbReference type="EMBL" id="RCZO01000007">
    <property type="protein sequence ID" value="TPG07412.1"/>
    <property type="molecule type" value="Genomic_DNA"/>
</dbReference>
<name>A0A502C3T7_9GAMM</name>
<dbReference type="SMART" id="SM00387">
    <property type="entry name" value="HATPase_c"/>
    <property type="match status" value="1"/>
</dbReference>
<dbReference type="Pfam" id="PF02895">
    <property type="entry name" value="H-kinase_dim"/>
    <property type="match status" value="1"/>
</dbReference>
<dbReference type="SMART" id="SM00260">
    <property type="entry name" value="CheW"/>
    <property type="match status" value="1"/>
</dbReference>
<evidence type="ECO:0000259" key="14">
    <source>
        <dbReference type="PROSITE" id="PS50851"/>
    </source>
</evidence>
<evidence type="ECO:0000256" key="10">
    <source>
        <dbReference type="ARBA" id="ARBA00023012"/>
    </source>
</evidence>
<keyword evidence="7" id="KW-0547">Nucleotide-binding</keyword>
<dbReference type="InterPro" id="IPR003594">
    <property type="entry name" value="HATPase_dom"/>
</dbReference>
<dbReference type="SMART" id="SM00073">
    <property type="entry name" value="HPT"/>
    <property type="match status" value="1"/>
</dbReference>
<dbReference type="RefSeq" id="WP_140653477.1">
    <property type="nucleotide sequence ID" value="NZ_RCZO01000007.1"/>
</dbReference>
<feature type="domain" description="Histidine kinase" evidence="13">
    <location>
        <begin position="309"/>
        <end position="523"/>
    </location>
</feature>
<dbReference type="Pfam" id="PF01584">
    <property type="entry name" value="CheW"/>
    <property type="match status" value="1"/>
</dbReference>
<evidence type="ECO:0000313" key="16">
    <source>
        <dbReference type="EMBL" id="TPG07412.1"/>
    </source>
</evidence>
<dbReference type="PRINTS" id="PR00344">
    <property type="entry name" value="BCTRLSENSOR"/>
</dbReference>
<sequence>MSAVDLTQFHKTFFEESREGLDAMEAALLALDSGATDHELVHTIFRAAHSIKGGAATFGFADVAAFTHVAESLLEEVRSERRAVDAGLIEVLLRSVDCMRAMLERSSQGQPVADAESEALRVELVQLVSGEVAAPVVAAASMVAPVSGWNIAFTALPHLLQTGNDPLRLFRELQQLGRLEVVRAFITDSAPAQLAELDPSQCYLGWELRLHGAVARAEIDAVFDWLDGDCELAIAPLAEVAVAGPVAQAAGESLPVATAAPRPIRETAAASGEGSSIRVGIDKVDALINMMGELVITQSMLSDIGEKFELSQLGRLRDGLVQLERTTRELQESVMRIRMLPIGSVFNRFPRLVHDLERKLDKRVKLELHGEHTELDKTVLEKIGDPLVHLVRNAIDHGLESPAQRKAAGKSETGTLKLNAYHEGGNIVVQISDDGAGLNHAAIVAKAQQRGLIAAGQELSDAEVAELIFQPGFSTAAQATDLSGRGVGMDVVRRNVRDLGGSVGVRSVSGKGSTFTITLPLTLAIIDGLVTAVGSERYIVPLTSIVESLRLRADAVRRIAGGGEVFHFRDEYLPIMRLHRAFACNDAVTDIEHGIVVVIEEDGRRVGLLVDDLLGQQQAVVKSLEAHYQRVQGISGATILSDGSVALIVDVGGVVRLGQRSKAA</sequence>
<evidence type="ECO:0000256" key="9">
    <source>
        <dbReference type="ARBA" id="ARBA00022840"/>
    </source>
</evidence>
<dbReference type="SUPFAM" id="SSF47384">
    <property type="entry name" value="Homodimeric domain of signal transducing histidine kinase"/>
    <property type="match status" value="1"/>
</dbReference>
<evidence type="ECO:0000256" key="5">
    <source>
        <dbReference type="ARBA" id="ARBA00022553"/>
    </source>
</evidence>
<evidence type="ECO:0000256" key="12">
    <source>
        <dbReference type="PROSITE-ProRule" id="PRU00110"/>
    </source>
</evidence>
<dbReference type="SUPFAM" id="SSF47226">
    <property type="entry name" value="Histidine-containing phosphotransfer domain, HPT domain"/>
    <property type="match status" value="1"/>
</dbReference>
<evidence type="ECO:0000256" key="3">
    <source>
        <dbReference type="ARBA" id="ARBA00021495"/>
    </source>
</evidence>
<dbReference type="GO" id="GO:0006935">
    <property type="term" value="P:chemotaxis"/>
    <property type="evidence" value="ECO:0007669"/>
    <property type="project" value="UniProtKB-KW"/>
</dbReference>
<feature type="domain" description="HPt" evidence="15">
    <location>
        <begin position="2"/>
        <end position="106"/>
    </location>
</feature>
<evidence type="ECO:0000256" key="2">
    <source>
        <dbReference type="ARBA" id="ARBA00012438"/>
    </source>
</evidence>
<dbReference type="Gene3D" id="3.30.565.10">
    <property type="entry name" value="Histidine kinase-like ATPase, C-terminal domain"/>
    <property type="match status" value="1"/>
</dbReference>
<dbReference type="InterPro" id="IPR008207">
    <property type="entry name" value="Sig_transdc_His_kin_Hpt_dom"/>
</dbReference>
<dbReference type="PROSITE" id="PS50109">
    <property type="entry name" value="HIS_KIN"/>
    <property type="match status" value="1"/>
</dbReference>